<keyword evidence="1" id="KW-1133">Transmembrane helix</keyword>
<keyword evidence="1" id="KW-0812">Transmembrane</keyword>
<sequence>MTQVFADNKTASPLRRRLESRSDRSFLCPMHATLCGAGLSAGIAAGCLAMVVNAPTLALTRALLQGNTEILHGVIVREAGSRDGNGLLVEMRTTVGSVKPPGVVAASIDVTPVDVDALEDQCFLVEHLEGLWREFRVREVTLPPAHTPRKLVWLGDPTACGYREVPADWEARVRVVGSVLGMRVLIAKTPQEASSQTLHERADVTVRLRGGRPWEGVEQRIEELGQDVLPVGVVGSSFPELLRSARELLLPCVLEVEGSSAARPLVPGEIVYHRKIHGGGRFDRFDNGSSKPCPHGENSFITWNAADKAAKGMARRYTNFYDRDVQLLHCEKYPNCGVYAVRRRDERE</sequence>
<accession>A0ABW1CRU2</accession>
<proteinExistence type="predicted"/>
<evidence type="ECO:0000256" key="1">
    <source>
        <dbReference type="SAM" id="Phobius"/>
    </source>
</evidence>
<dbReference type="RefSeq" id="WP_379517485.1">
    <property type="nucleotide sequence ID" value="NZ_JBHSPA010000032.1"/>
</dbReference>
<name>A0ABW1CRU2_9ACTN</name>
<evidence type="ECO:0000313" key="3">
    <source>
        <dbReference type="Proteomes" id="UP001596058"/>
    </source>
</evidence>
<protein>
    <submittedName>
        <fullName evidence="2">Uncharacterized protein</fullName>
    </submittedName>
</protein>
<dbReference type="EMBL" id="JBHSPA010000032">
    <property type="protein sequence ID" value="MFC5827977.1"/>
    <property type="molecule type" value="Genomic_DNA"/>
</dbReference>
<organism evidence="2 3">
    <name type="scientific">Nonomuraea insulae</name>
    <dbReference type="NCBI Taxonomy" id="1616787"/>
    <lineage>
        <taxon>Bacteria</taxon>
        <taxon>Bacillati</taxon>
        <taxon>Actinomycetota</taxon>
        <taxon>Actinomycetes</taxon>
        <taxon>Streptosporangiales</taxon>
        <taxon>Streptosporangiaceae</taxon>
        <taxon>Nonomuraea</taxon>
    </lineage>
</organism>
<keyword evidence="3" id="KW-1185">Reference proteome</keyword>
<dbReference type="Proteomes" id="UP001596058">
    <property type="component" value="Unassembled WGS sequence"/>
</dbReference>
<reference evidence="3" key="1">
    <citation type="journal article" date="2019" name="Int. J. Syst. Evol. Microbiol.">
        <title>The Global Catalogue of Microorganisms (GCM) 10K type strain sequencing project: providing services to taxonomists for standard genome sequencing and annotation.</title>
        <authorList>
            <consortium name="The Broad Institute Genomics Platform"/>
            <consortium name="The Broad Institute Genome Sequencing Center for Infectious Disease"/>
            <person name="Wu L."/>
            <person name="Ma J."/>
        </authorList>
    </citation>
    <scope>NUCLEOTIDE SEQUENCE [LARGE SCALE GENOMIC DNA]</scope>
    <source>
        <strain evidence="3">CCUG 53903</strain>
    </source>
</reference>
<feature type="transmembrane region" description="Helical" evidence="1">
    <location>
        <begin position="26"/>
        <end position="52"/>
    </location>
</feature>
<gene>
    <name evidence="2" type="ORF">ACFPZ3_29285</name>
</gene>
<evidence type="ECO:0000313" key="2">
    <source>
        <dbReference type="EMBL" id="MFC5827977.1"/>
    </source>
</evidence>
<keyword evidence="1" id="KW-0472">Membrane</keyword>
<comment type="caution">
    <text evidence="2">The sequence shown here is derived from an EMBL/GenBank/DDBJ whole genome shotgun (WGS) entry which is preliminary data.</text>
</comment>